<dbReference type="Gene3D" id="3.40.1090.10">
    <property type="entry name" value="Cytosolic phospholipase A2 catalytic domain"/>
    <property type="match status" value="1"/>
</dbReference>
<evidence type="ECO:0000256" key="4">
    <source>
        <dbReference type="PROSITE-ProRule" id="PRU01161"/>
    </source>
</evidence>
<evidence type="ECO:0000256" key="3">
    <source>
        <dbReference type="ARBA" id="ARBA00023098"/>
    </source>
</evidence>
<proteinExistence type="predicted"/>
<dbReference type="GO" id="GO:0016787">
    <property type="term" value="F:hydrolase activity"/>
    <property type="evidence" value="ECO:0007669"/>
    <property type="project" value="UniProtKB-UniRule"/>
</dbReference>
<dbReference type="EMBL" id="VYGV01000001">
    <property type="protein sequence ID" value="NWF44005.1"/>
    <property type="molecule type" value="Genomic_DNA"/>
</dbReference>
<accession>A0A7Y8GSD6</accession>
<reference evidence="6 7" key="1">
    <citation type="submission" date="2019-09" db="EMBL/GenBank/DDBJ databases">
        <title>Hydrogenophaga aromatica sp. nov., isolated from a para-xylene-degrading enrichment culture.</title>
        <authorList>
            <person name="Tancsics A."/>
            <person name="Banerjee S."/>
        </authorList>
    </citation>
    <scope>NUCLEOTIDE SEQUENCE [LARGE SCALE GENOMIC DNA]</scope>
    <source>
        <strain evidence="6 7">D2P1</strain>
    </source>
</reference>
<dbReference type="AlphaFoldDB" id="A0A7Y8GSD6"/>
<feature type="active site" description="Nucleophile" evidence="4">
    <location>
        <position position="95"/>
    </location>
</feature>
<dbReference type="Proteomes" id="UP000545507">
    <property type="component" value="Unassembled WGS sequence"/>
</dbReference>
<feature type="domain" description="PNPLA" evidence="5">
    <location>
        <begin position="49"/>
        <end position="274"/>
    </location>
</feature>
<evidence type="ECO:0000313" key="6">
    <source>
        <dbReference type="EMBL" id="NWF44005.1"/>
    </source>
</evidence>
<dbReference type="InterPro" id="IPR016035">
    <property type="entry name" value="Acyl_Trfase/lysoPLipase"/>
</dbReference>
<comment type="caution">
    <text evidence="6">The sequence shown here is derived from an EMBL/GenBank/DDBJ whole genome shotgun (WGS) entry which is preliminary data.</text>
</comment>
<dbReference type="PROSITE" id="PS51635">
    <property type="entry name" value="PNPLA"/>
    <property type="match status" value="1"/>
</dbReference>
<dbReference type="SUPFAM" id="SSF52151">
    <property type="entry name" value="FabD/lysophospholipase-like"/>
    <property type="match status" value="1"/>
</dbReference>
<name>A0A7Y8GSD6_9BURK</name>
<evidence type="ECO:0000256" key="1">
    <source>
        <dbReference type="ARBA" id="ARBA00022801"/>
    </source>
</evidence>
<evidence type="ECO:0000313" key="7">
    <source>
        <dbReference type="Proteomes" id="UP000545507"/>
    </source>
</evidence>
<feature type="short sequence motif" description="GXSXG" evidence="4">
    <location>
        <begin position="93"/>
        <end position="97"/>
    </location>
</feature>
<sequence length="445" mass="47850">MILVNGTLYLHTPRARPERFFHPVSLDTLIVQNLLGADQSEPSCDACALVLLGGGARTAYQVGVLKALAAMLAANSPAADNTAPAFPFKWLFGTSAGALNASYLASRASLGLQALPQLATFWSQLRSSHIYRLEAPGWVRANRVFAGWTLARQVKRHRALLDTLPLVDTLHHAIDLPGLEHALHQQDIDVLGVTASSYTTGEHWTFCQTRPDPATRPWSRPGRRASFQPITIEHLMASSAIPFLFPAVPLWVEGHKEHFGDGSMRQLSPLSPAIQFGARRILVIGVGQPQRSGLGGHSNGEPTAGTIAGHAMASVFHDTLQADVEQAQRVSQTLSRLPPELAAALPYKPLEVLALQPSFSLDELARKHIGSLPAPTRNTLTGLGALDTGRGSAGSAAALASYLLFEPDFVHALIELGEHDAWRRKDELIAFFGASQMVGASLAMP</sequence>
<protein>
    <submittedName>
        <fullName evidence="6">Patatin</fullName>
    </submittedName>
</protein>
<keyword evidence="1 4" id="KW-0378">Hydrolase</keyword>
<dbReference type="PANTHER" id="PTHR14226">
    <property type="entry name" value="NEUROPATHY TARGET ESTERASE/SWISS CHEESE D.MELANOGASTER"/>
    <property type="match status" value="1"/>
</dbReference>
<organism evidence="6 7">
    <name type="scientific">Hydrogenophaga aromaticivorans</name>
    <dbReference type="NCBI Taxonomy" id="2610898"/>
    <lineage>
        <taxon>Bacteria</taxon>
        <taxon>Pseudomonadati</taxon>
        <taxon>Pseudomonadota</taxon>
        <taxon>Betaproteobacteria</taxon>
        <taxon>Burkholderiales</taxon>
        <taxon>Comamonadaceae</taxon>
        <taxon>Hydrogenophaga</taxon>
    </lineage>
</organism>
<feature type="active site" description="Proton acceptor" evidence="4">
    <location>
        <position position="261"/>
    </location>
</feature>
<dbReference type="GO" id="GO:0016042">
    <property type="term" value="P:lipid catabolic process"/>
    <property type="evidence" value="ECO:0007669"/>
    <property type="project" value="UniProtKB-UniRule"/>
</dbReference>
<keyword evidence="7" id="KW-1185">Reference proteome</keyword>
<dbReference type="PANTHER" id="PTHR14226:SF57">
    <property type="entry name" value="BLR7027 PROTEIN"/>
    <property type="match status" value="1"/>
</dbReference>
<dbReference type="Pfam" id="PF01734">
    <property type="entry name" value="Patatin"/>
    <property type="match status" value="1"/>
</dbReference>
<dbReference type="InterPro" id="IPR050301">
    <property type="entry name" value="NTE"/>
</dbReference>
<comment type="caution">
    <text evidence="4">Lacks conserved residue(s) required for the propagation of feature annotation.</text>
</comment>
<dbReference type="InterPro" id="IPR002641">
    <property type="entry name" value="PNPLA_dom"/>
</dbReference>
<evidence type="ECO:0000259" key="5">
    <source>
        <dbReference type="PROSITE" id="PS51635"/>
    </source>
</evidence>
<keyword evidence="3 4" id="KW-0443">Lipid metabolism</keyword>
<evidence type="ECO:0000256" key="2">
    <source>
        <dbReference type="ARBA" id="ARBA00022963"/>
    </source>
</evidence>
<gene>
    <name evidence="6" type="ORF">F3K02_01885</name>
</gene>
<keyword evidence="2 4" id="KW-0442">Lipid degradation</keyword>